<proteinExistence type="predicted"/>
<dbReference type="Gene3D" id="3.10.580.10">
    <property type="entry name" value="CBS-domain"/>
    <property type="match status" value="1"/>
</dbReference>
<dbReference type="Pfam" id="PF00571">
    <property type="entry name" value="CBS"/>
    <property type="match status" value="1"/>
</dbReference>
<sequence>FQRSFEEVDEWLHRVEEGKVKDEMTERVFTVRPEDEISKVEETMVLRKVNQVPVVGGERELVGIVARADLIQAMG</sequence>
<dbReference type="SMART" id="SM00116">
    <property type="entry name" value="CBS"/>
    <property type="match status" value="1"/>
</dbReference>
<protein>
    <recommendedName>
        <fullName evidence="3">CBS domain-containing protein</fullName>
    </recommendedName>
</protein>
<gene>
    <name evidence="4" type="ORF">AKJ39_04245</name>
</gene>
<keyword evidence="5" id="KW-1185">Reference proteome</keyword>
<feature type="domain" description="CBS" evidence="3">
    <location>
        <begin position="24"/>
        <end position="75"/>
    </location>
</feature>
<feature type="non-terminal residue" evidence="4">
    <location>
        <position position="1"/>
    </location>
</feature>
<dbReference type="EMBL" id="LHXT01000087">
    <property type="protein sequence ID" value="KXA96701.1"/>
    <property type="molecule type" value="Genomic_DNA"/>
</dbReference>
<dbReference type="PANTHER" id="PTHR43080">
    <property type="entry name" value="CBS DOMAIN-CONTAINING PROTEIN CBSX3, MITOCHONDRIAL"/>
    <property type="match status" value="1"/>
</dbReference>
<dbReference type="InterPro" id="IPR051257">
    <property type="entry name" value="Diverse_CBS-Domain"/>
</dbReference>
<evidence type="ECO:0000313" key="4">
    <source>
        <dbReference type="EMBL" id="KXA96701.1"/>
    </source>
</evidence>
<dbReference type="PROSITE" id="PS51371">
    <property type="entry name" value="CBS"/>
    <property type="match status" value="1"/>
</dbReference>
<keyword evidence="1 2" id="KW-0129">CBS domain</keyword>
<organism evidence="4 5">
    <name type="scientific">candidate division MSBL1 archaeon SCGC-AAA259J03</name>
    <dbReference type="NCBI Taxonomy" id="1698269"/>
    <lineage>
        <taxon>Archaea</taxon>
        <taxon>Methanobacteriati</taxon>
        <taxon>Methanobacteriota</taxon>
        <taxon>candidate division MSBL1</taxon>
    </lineage>
</organism>
<evidence type="ECO:0000256" key="1">
    <source>
        <dbReference type="ARBA" id="ARBA00023122"/>
    </source>
</evidence>
<evidence type="ECO:0000256" key="2">
    <source>
        <dbReference type="PROSITE-ProRule" id="PRU00703"/>
    </source>
</evidence>
<dbReference type="InterPro" id="IPR046342">
    <property type="entry name" value="CBS_dom_sf"/>
</dbReference>
<dbReference type="InterPro" id="IPR000644">
    <property type="entry name" value="CBS_dom"/>
</dbReference>
<reference evidence="4 5" key="1">
    <citation type="journal article" date="2016" name="Sci. Rep.">
        <title>Metabolic traits of an uncultured archaeal lineage -MSBL1- from brine pools of the Red Sea.</title>
        <authorList>
            <person name="Mwirichia R."/>
            <person name="Alam I."/>
            <person name="Rashid M."/>
            <person name="Vinu M."/>
            <person name="Ba-Alawi W."/>
            <person name="Anthony Kamau A."/>
            <person name="Kamanda Ngugi D."/>
            <person name="Goker M."/>
            <person name="Klenk H.P."/>
            <person name="Bajic V."/>
            <person name="Stingl U."/>
        </authorList>
    </citation>
    <scope>NUCLEOTIDE SEQUENCE [LARGE SCALE GENOMIC DNA]</scope>
    <source>
        <strain evidence="4">SCGC-AAA259J03</strain>
    </source>
</reference>
<dbReference type="AlphaFoldDB" id="A0A656YV80"/>
<evidence type="ECO:0000259" key="3">
    <source>
        <dbReference type="PROSITE" id="PS51371"/>
    </source>
</evidence>
<comment type="caution">
    <text evidence="4">The sequence shown here is derived from an EMBL/GenBank/DDBJ whole genome shotgun (WGS) entry which is preliminary data.</text>
</comment>
<dbReference type="SUPFAM" id="SSF54631">
    <property type="entry name" value="CBS-domain pair"/>
    <property type="match status" value="1"/>
</dbReference>
<evidence type="ECO:0000313" key="5">
    <source>
        <dbReference type="Proteomes" id="UP000070257"/>
    </source>
</evidence>
<accession>A0A656YV80</accession>
<name>A0A656YV80_9EURY</name>
<dbReference type="PANTHER" id="PTHR43080:SF2">
    <property type="entry name" value="CBS DOMAIN-CONTAINING PROTEIN"/>
    <property type="match status" value="1"/>
</dbReference>
<dbReference type="Proteomes" id="UP000070257">
    <property type="component" value="Unassembled WGS sequence"/>
</dbReference>